<name>A0A2T2XVG9_9ENTR</name>
<dbReference type="AlphaFoldDB" id="A0A2T2XVG9"/>
<evidence type="ECO:0000313" key="2">
    <source>
        <dbReference type="EMBL" id="PSR44237.1"/>
    </source>
</evidence>
<reference evidence="2 3" key="1">
    <citation type="submission" date="2018-03" db="EMBL/GenBank/DDBJ databases">
        <title>First report of an OXA-48+CTX-M-M-producing Kluyvera ascorbata clone recovered from patients admitted in a University Hospital in Madrid, Spain.</title>
        <authorList>
            <person name="Hernandez-Garcia M."/>
            <person name="Leon-Sampedro R."/>
            <person name="Perez-Viso B."/>
            <person name="Morosini M.I."/>
            <person name="Lopez-Fresnena N."/>
            <person name="Coque T.M."/>
            <person name="Bonten M."/>
            <person name="Malhotra-Kumar S."/>
            <person name="Ruiz-Garbajosa P."/>
            <person name="Canton R."/>
        </authorList>
    </citation>
    <scope>NUCLEOTIDE SEQUENCE [LARGE SCALE GENOMIC DNA]</scope>
    <source>
        <strain evidence="2 3">KA2</strain>
    </source>
</reference>
<dbReference type="EMBL" id="PYHO01000040">
    <property type="protein sequence ID" value="PSR44237.1"/>
    <property type="molecule type" value="Genomic_DNA"/>
</dbReference>
<gene>
    <name evidence="2" type="ORF">C8256_24390</name>
</gene>
<proteinExistence type="predicted"/>
<comment type="caution">
    <text evidence="2">The sequence shown here is derived from an EMBL/GenBank/DDBJ whole genome shotgun (WGS) entry which is preliminary data.</text>
</comment>
<sequence>MNTQNVNVRTAAQESSRKMGEGRISHLVNSLTSLIRTAHHEAIFTEACAEEAHMHYGLKFGVTERVYARLSGFLQELKSQFISYVRGKK</sequence>
<feature type="region of interest" description="Disordered" evidence="1">
    <location>
        <begin position="1"/>
        <end position="21"/>
    </location>
</feature>
<accession>A0A2T2XVG9</accession>
<feature type="compositionally biased region" description="Polar residues" evidence="1">
    <location>
        <begin position="1"/>
        <end position="14"/>
    </location>
</feature>
<dbReference type="RefSeq" id="WP_106930947.1">
    <property type="nucleotide sequence ID" value="NZ_CABMMU010000040.1"/>
</dbReference>
<keyword evidence="3" id="KW-1185">Reference proteome</keyword>
<protein>
    <submittedName>
        <fullName evidence="2">Uncharacterized protein</fullName>
    </submittedName>
</protein>
<dbReference type="Proteomes" id="UP000240892">
    <property type="component" value="Unassembled WGS sequence"/>
</dbReference>
<organism evidence="2 3">
    <name type="scientific">Kluyvera genomosp. 2</name>
    <dbReference type="NCBI Taxonomy" id="2774054"/>
    <lineage>
        <taxon>Bacteria</taxon>
        <taxon>Pseudomonadati</taxon>
        <taxon>Pseudomonadota</taxon>
        <taxon>Gammaproteobacteria</taxon>
        <taxon>Enterobacterales</taxon>
        <taxon>Enterobacteriaceae</taxon>
        <taxon>Kluyvera</taxon>
    </lineage>
</organism>
<evidence type="ECO:0000313" key="3">
    <source>
        <dbReference type="Proteomes" id="UP000240892"/>
    </source>
</evidence>
<evidence type="ECO:0000256" key="1">
    <source>
        <dbReference type="SAM" id="MobiDB-lite"/>
    </source>
</evidence>